<reference evidence="1 2" key="1">
    <citation type="submission" date="2021-03" db="EMBL/GenBank/DDBJ databases">
        <authorList>
            <person name="Kanchanasin P."/>
            <person name="Saeng-In P."/>
            <person name="Phongsopitanun W."/>
            <person name="Yuki M."/>
            <person name="Kudo T."/>
            <person name="Ohkuma M."/>
            <person name="Tanasupawat S."/>
        </authorList>
    </citation>
    <scope>NUCLEOTIDE SEQUENCE [LARGE SCALE GENOMIC DNA]</scope>
    <source>
        <strain evidence="1 2">L46</strain>
    </source>
</reference>
<name>A0ABS3RCD9_9ACTN</name>
<evidence type="ECO:0000313" key="2">
    <source>
        <dbReference type="Proteomes" id="UP000666915"/>
    </source>
</evidence>
<proteinExistence type="predicted"/>
<dbReference type="RefSeq" id="WP_208272144.1">
    <property type="nucleotide sequence ID" value="NZ_BAAAGM010000086.1"/>
</dbReference>
<accession>A0ABS3RCD9</accession>
<sequence>MGHALIDGAETTKVLNAAQAANVDATHITVISQLEGLSGTADIEDLFSTKDYLWLHNRATSPSTRQT</sequence>
<keyword evidence="2" id="KW-1185">Reference proteome</keyword>
<evidence type="ECO:0000313" key="1">
    <source>
        <dbReference type="EMBL" id="MBO2443836.1"/>
    </source>
</evidence>
<comment type="caution">
    <text evidence="1">The sequence shown here is derived from an EMBL/GenBank/DDBJ whole genome shotgun (WGS) entry which is preliminary data.</text>
</comment>
<dbReference type="EMBL" id="JAGEOK010000037">
    <property type="protein sequence ID" value="MBO2443836.1"/>
    <property type="molecule type" value="Genomic_DNA"/>
</dbReference>
<organism evidence="1 2">
    <name type="scientific">Actinomadura nitritigenes</name>
    <dbReference type="NCBI Taxonomy" id="134602"/>
    <lineage>
        <taxon>Bacteria</taxon>
        <taxon>Bacillati</taxon>
        <taxon>Actinomycetota</taxon>
        <taxon>Actinomycetes</taxon>
        <taxon>Streptosporangiales</taxon>
        <taxon>Thermomonosporaceae</taxon>
        <taxon>Actinomadura</taxon>
    </lineage>
</organism>
<dbReference type="Proteomes" id="UP000666915">
    <property type="component" value="Unassembled WGS sequence"/>
</dbReference>
<gene>
    <name evidence="1" type="ORF">J4557_40565</name>
</gene>
<protein>
    <submittedName>
        <fullName evidence="1">Uncharacterized protein</fullName>
    </submittedName>
</protein>